<feature type="compositionally biased region" description="Low complexity" evidence="2">
    <location>
        <begin position="252"/>
        <end position="322"/>
    </location>
</feature>
<dbReference type="GeneID" id="105223248"/>
<sequence length="519" mass="54279">MAQFVVIWSIFLYASCLLLLSSAEVPQQQQQQQLTKVPLVSSNVVEMVAGVGGQSGVVAGVGVVGGVGGVVAPSVGSVAKEEERVYYHPAAVTKPRIIDQYDHRSLDGHFEYRYLLSNGEARYERAYWLPAGKNMVLARKGYYSYPVSHNKFLTVFYTADENGFRQDSTTFSRTQPHLPRSIEVPEYVPQSAYAAHSPVTQHQSKPHVHISTTTARPFVPSTDNPFIQLKPSAPPHVPAHQSIVGHGQPLYGHQSQAQHSSVQSSVGSHVASSIHSAAGAHQPTGPHHSSVHSSSAAHSSIGGHVASGVPSSTGAHHTAGAHPASVVSSSSGIYTNVGVKPVPGQVWQSSVAAPPSSNVVSSSGVSQSSGAYSQAVHPAVSSQSAVHSPSVVQHGVESHSQVGVHPTVPFQPAVISSWAGQSSGVHSQTGGHSEVPTASTIHPSVGAYSPPPVHSPSVVQTSAGVHSTAVHHSRPTVRPPNQVYQYQSASQGSSVQSSVGVPPTVASATGPVQSWHYSF</sequence>
<organism evidence="4 5">
    <name type="scientific">Bactrocera dorsalis</name>
    <name type="common">Oriental fruit fly</name>
    <name type="synonym">Dacus dorsalis</name>
    <dbReference type="NCBI Taxonomy" id="27457"/>
    <lineage>
        <taxon>Eukaryota</taxon>
        <taxon>Metazoa</taxon>
        <taxon>Ecdysozoa</taxon>
        <taxon>Arthropoda</taxon>
        <taxon>Hexapoda</taxon>
        <taxon>Insecta</taxon>
        <taxon>Pterygota</taxon>
        <taxon>Neoptera</taxon>
        <taxon>Endopterygota</taxon>
        <taxon>Diptera</taxon>
        <taxon>Brachycera</taxon>
        <taxon>Muscomorpha</taxon>
        <taxon>Tephritoidea</taxon>
        <taxon>Tephritidae</taxon>
        <taxon>Bactrocera</taxon>
        <taxon>Bactrocera</taxon>
    </lineage>
</organism>
<dbReference type="GO" id="GO:0042302">
    <property type="term" value="F:structural constituent of cuticle"/>
    <property type="evidence" value="ECO:0007669"/>
    <property type="project" value="UniProtKB-UniRule"/>
</dbReference>
<proteinExistence type="predicted"/>
<dbReference type="RefSeq" id="XP_011199212.2">
    <property type="nucleotide sequence ID" value="XM_011200910.3"/>
</dbReference>
<accession>A0A6I9UPM7</accession>
<dbReference type="Pfam" id="PF00379">
    <property type="entry name" value="Chitin_bind_4"/>
    <property type="match status" value="1"/>
</dbReference>
<feature type="compositionally biased region" description="Polar residues" evidence="2">
    <location>
        <begin position="216"/>
        <end position="225"/>
    </location>
</feature>
<gene>
    <name evidence="5" type="primary">LOC105223248</name>
</gene>
<protein>
    <submittedName>
        <fullName evidence="5">Uncharacterized protein LOC105223248</fullName>
    </submittedName>
</protein>
<feature type="chain" id="PRO_5046097045" evidence="3">
    <location>
        <begin position="24"/>
        <end position="519"/>
    </location>
</feature>
<dbReference type="OrthoDB" id="8048501at2759"/>
<evidence type="ECO:0000256" key="2">
    <source>
        <dbReference type="SAM" id="MobiDB-lite"/>
    </source>
</evidence>
<feature type="signal peptide" evidence="3">
    <location>
        <begin position="1"/>
        <end position="23"/>
    </location>
</feature>
<feature type="compositionally biased region" description="Polar residues" evidence="2">
    <location>
        <begin position="421"/>
        <end position="442"/>
    </location>
</feature>
<name>A0A6I9UPM7_BACDO</name>
<evidence type="ECO:0000256" key="1">
    <source>
        <dbReference type="PROSITE-ProRule" id="PRU00497"/>
    </source>
</evidence>
<evidence type="ECO:0000313" key="5">
    <source>
        <dbReference type="RefSeq" id="XP_011199212.2"/>
    </source>
</evidence>
<dbReference type="Proteomes" id="UP001652620">
    <property type="component" value="Chromosome 4"/>
</dbReference>
<dbReference type="PROSITE" id="PS51155">
    <property type="entry name" value="CHIT_BIND_RR_2"/>
    <property type="match status" value="1"/>
</dbReference>
<dbReference type="KEGG" id="bdr:105223248"/>
<feature type="region of interest" description="Disordered" evidence="2">
    <location>
        <begin position="216"/>
        <end position="326"/>
    </location>
</feature>
<evidence type="ECO:0000256" key="3">
    <source>
        <dbReference type="SAM" id="SignalP"/>
    </source>
</evidence>
<dbReference type="InParanoid" id="A0A6I9UPM7"/>
<keyword evidence="3" id="KW-0732">Signal</keyword>
<reference evidence="5" key="1">
    <citation type="submission" date="2025-08" db="UniProtKB">
        <authorList>
            <consortium name="RefSeq"/>
        </authorList>
    </citation>
    <scope>IDENTIFICATION</scope>
    <source>
        <tissue evidence="5">Adult</tissue>
    </source>
</reference>
<dbReference type="AlphaFoldDB" id="A0A6I9UPM7"/>
<keyword evidence="1" id="KW-0193">Cuticle</keyword>
<feature type="region of interest" description="Disordered" evidence="2">
    <location>
        <begin position="350"/>
        <end position="369"/>
    </location>
</feature>
<feature type="region of interest" description="Disordered" evidence="2">
    <location>
        <begin position="421"/>
        <end position="480"/>
    </location>
</feature>
<dbReference type="InterPro" id="IPR000618">
    <property type="entry name" value="Insect_cuticle"/>
</dbReference>
<evidence type="ECO:0000313" key="4">
    <source>
        <dbReference type="Proteomes" id="UP001652620"/>
    </source>
</evidence>
<keyword evidence="4" id="KW-1185">Reference proteome</keyword>